<accession>A0AAV2MLG0</accession>
<sequence>MIPAHMRRPGLMVPAALPKDGLRTTGQKKRKATGPRCLLSPKKNTSAACHRDGSQSTSSAPDSVREKDAFVFSNGDEQPKSDKEKIKMAVLRNISRMLAGNNQIRQRLMSLSQVQCSHTQPT</sequence>
<reference evidence="2 3" key="1">
    <citation type="submission" date="2024-04" db="EMBL/GenBank/DDBJ databases">
        <authorList>
            <person name="Waldvogel A.-M."/>
            <person name="Schoenle A."/>
        </authorList>
    </citation>
    <scope>NUCLEOTIDE SEQUENCE [LARGE SCALE GENOMIC DNA]</scope>
</reference>
<protein>
    <submittedName>
        <fullName evidence="2">Uncharacterized protein</fullName>
    </submittedName>
</protein>
<evidence type="ECO:0000313" key="2">
    <source>
        <dbReference type="EMBL" id="CAL1613971.1"/>
    </source>
</evidence>
<feature type="region of interest" description="Disordered" evidence="1">
    <location>
        <begin position="1"/>
        <end position="83"/>
    </location>
</feature>
<dbReference type="EMBL" id="OZ035830">
    <property type="protein sequence ID" value="CAL1613971.1"/>
    <property type="molecule type" value="Genomic_DNA"/>
</dbReference>
<organism evidence="2 3">
    <name type="scientific">Knipowitschia caucasica</name>
    <name type="common">Caucasian dwarf goby</name>
    <name type="synonym">Pomatoschistus caucasicus</name>
    <dbReference type="NCBI Taxonomy" id="637954"/>
    <lineage>
        <taxon>Eukaryota</taxon>
        <taxon>Metazoa</taxon>
        <taxon>Chordata</taxon>
        <taxon>Craniata</taxon>
        <taxon>Vertebrata</taxon>
        <taxon>Euteleostomi</taxon>
        <taxon>Actinopterygii</taxon>
        <taxon>Neopterygii</taxon>
        <taxon>Teleostei</taxon>
        <taxon>Neoteleostei</taxon>
        <taxon>Acanthomorphata</taxon>
        <taxon>Gobiaria</taxon>
        <taxon>Gobiiformes</taxon>
        <taxon>Gobioidei</taxon>
        <taxon>Gobiidae</taxon>
        <taxon>Gobiinae</taxon>
        <taxon>Knipowitschia</taxon>
    </lineage>
</organism>
<name>A0AAV2MLG0_KNICA</name>
<gene>
    <name evidence="2" type="ORF">KC01_LOCUS40084</name>
</gene>
<evidence type="ECO:0000256" key="1">
    <source>
        <dbReference type="SAM" id="MobiDB-lite"/>
    </source>
</evidence>
<dbReference type="Proteomes" id="UP001497482">
    <property type="component" value="Chromosome 8"/>
</dbReference>
<evidence type="ECO:0000313" key="3">
    <source>
        <dbReference type="Proteomes" id="UP001497482"/>
    </source>
</evidence>
<proteinExistence type="predicted"/>
<dbReference type="AlphaFoldDB" id="A0AAV2MLG0"/>
<keyword evidence="3" id="KW-1185">Reference proteome</keyword>